<dbReference type="Pfam" id="PF09754">
    <property type="entry name" value="PAC2"/>
    <property type="match status" value="1"/>
</dbReference>
<evidence type="ECO:0000256" key="2">
    <source>
        <dbReference type="SAM" id="Phobius"/>
    </source>
</evidence>
<name>A0A1J5TKR4_9ARCH</name>
<gene>
    <name evidence="3" type="ORF">BEU01_01200</name>
</gene>
<reference evidence="3 4" key="1">
    <citation type="submission" date="2016-08" db="EMBL/GenBank/DDBJ databases">
        <title>New Insights into Marine Group III Euryarchaeota, from dark to light.</title>
        <authorList>
            <person name="Haro-Moreno J.M."/>
            <person name="Rodriguez-Valera F."/>
            <person name="Lopez-Garcia P."/>
            <person name="Moreira D."/>
            <person name="Martin-Cuadrado A.B."/>
        </authorList>
    </citation>
    <scope>NUCLEOTIDE SEQUENCE [LARGE SCALE GENOMIC DNA]</scope>
    <source>
        <strain evidence="3">CG-Epi4</strain>
    </source>
</reference>
<organism evidence="3 4">
    <name type="scientific">Marine Group III euryarchaeote CG-Epi4</name>
    <dbReference type="NCBI Taxonomy" id="1888998"/>
    <lineage>
        <taxon>Archaea</taxon>
        <taxon>Methanobacteriati</taxon>
        <taxon>Thermoplasmatota</taxon>
        <taxon>Thermoplasmata</taxon>
        <taxon>Candidatus Thermoprofundales</taxon>
    </lineage>
</organism>
<evidence type="ECO:0008006" key="5">
    <source>
        <dbReference type="Google" id="ProtNLM"/>
    </source>
</evidence>
<dbReference type="Gene3D" id="3.40.50.10900">
    <property type="entry name" value="PAC-like subunit"/>
    <property type="match status" value="1"/>
</dbReference>
<evidence type="ECO:0000256" key="1">
    <source>
        <dbReference type="SAM" id="MobiDB-lite"/>
    </source>
</evidence>
<evidence type="ECO:0000313" key="3">
    <source>
        <dbReference type="EMBL" id="OIR20731.1"/>
    </source>
</evidence>
<protein>
    <recommendedName>
        <fullName evidence="5">ATP-grasp superfamily enzyme</fullName>
    </recommendedName>
</protein>
<dbReference type="PANTHER" id="PTHR35610:SF3">
    <property type="entry name" value="PROTEASOME ASSEMBLY CHAPERONE FAMILY PROTEIN"/>
    <property type="match status" value="1"/>
</dbReference>
<feature type="compositionally biased region" description="Polar residues" evidence="1">
    <location>
        <begin position="236"/>
        <end position="253"/>
    </location>
</feature>
<proteinExistence type="predicted"/>
<keyword evidence="2" id="KW-1133">Transmembrane helix</keyword>
<comment type="caution">
    <text evidence="3">The sequence shown here is derived from an EMBL/GenBank/DDBJ whole genome shotgun (WGS) entry which is preliminary data.</text>
</comment>
<keyword evidence="2" id="KW-0472">Membrane</keyword>
<evidence type="ECO:0000313" key="4">
    <source>
        <dbReference type="Proteomes" id="UP000183375"/>
    </source>
</evidence>
<dbReference type="InterPro" id="IPR019151">
    <property type="entry name" value="Proteasome_assmbl_chaperone_2"/>
</dbReference>
<dbReference type="Proteomes" id="UP000183375">
    <property type="component" value="Unassembled WGS sequence"/>
</dbReference>
<feature type="region of interest" description="Disordered" evidence="1">
    <location>
        <begin position="234"/>
        <end position="253"/>
    </location>
</feature>
<dbReference type="SUPFAM" id="SSF159659">
    <property type="entry name" value="Cgl1923-like"/>
    <property type="match status" value="1"/>
</dbReference>
<dbReference type="InterPro" id="IPR038389">
    <property type="entry name" value="PSMG2_sf"/>
</dbReference>
<feature type="transmembrane region" description="Helical" evidence="2">
    <location>
        <begin position="20"/>
        <end position="39"/>
    </location>
</feature>
<dbReference type="EMBL" id="MIYX01000019">
    <property type="protein sequence ID" value="OIR20731.1"/>
    <property type="molecule type" value="Genomic_DNA"/>
</dbReference>
<keyword evidence="2" id="KW-0812">Transmembrane</keyword>
<dbReference type="PANTHER" id="PTHR35610">
    <property type="entry name" value="3-ISOPROPYLMALATE DEHYDRATASE-RELATED"/>
    <property type="match status" value="1"/>
</dbReference>
<dbReference type="AlphaFoldDB" id="A0A1J5TKR4"/>
<sequence>MSSNIIIRQNVKKNLKGSTFICGFPGVGLVGNIVANFLVNNLKLDQIGVIDSDTFPSISVVKDGIPNHPMRLYAGEQVCNNGKCNQIVICVSDFVPPASATKDLVNTIFDWAKDQGFASFITGEGFTTAPNDDQEKEAIVYGVTSTESSKAWISDAKVKPFEFGTIGGFTGVMLSEGRLRSQNVLGLLAEVKEDVPDARAASKIIESIDKLLLEIDLDPKPLLEEAASLEKELQKVTEQVPTESNNSIPRYIG</sequence>
<accession>A0A1J5TKR4</accession>